<dbReference type="PANTHER" id="PTHR30213">
    <property type="entry name" value="INNER MEMBRANE PROTEIN YHJD"/>
    <property type="match status" value="1"/>
</dbReference>
<feature type="transmembrane region" description="Helical" evidence="7">
    <location>
        <begin position="130"/>
        <end position="156"/>
    </location>
</feature>
<keyword evidence="5 7" id="KW-0472">Membrane</keyword>
<name>A0ABV8SEW4_9BACL</name>
<dbReference type="RefSeq" id="WP_204601804.1">
    <property type="nucleotide sequence ID" value="NZ_JBHSED010000058.1"/>
</dbReference>
<keyword evidence="9" id="KW-1185">Reference proteome</keyword>
<evidence type="ECO:0000256" key="4">
    <source>
        <dbReference type="ARBA" id="ARBA00022989"/>
    </source>
</evidence>
<gene>
    <name evidence="8" type="ORF">ACFO1S_22045</name>
</gene>
<evidence type="ECO:0000256" key="5">
    <source>
        <dbReference type="ARBA" id="ARBA00023136"/>
    </source>
</evidence>
<evidence type="ECO:0000313" key="8">
    <source>
        <dbReference type="EMBL" id="MFC4306118.1"/>
    </source>
</evidence>
<dbReference type="InterPro" id="IPR017039">
    <property type="entry name" value="Virul_fac_BrkB"/>
</dbReference>
<feature type="transmembrane region" description="Helical" evidence="7">
    <location>
        <begin position="176"/>
        <end position="197"/>
    </location>
</feature>
<sequence>MTILRRLWQFIRALIARVQEEDVPSLGAQMTYYLILAFFPFLIFLVSLVGYANLSTESVMTELMRAMPSGTGEFVRDIVTEVTSKRNGTLLSVGMLTTVWAASTGVNAMIKALNKAYQAKETRKFWLVRIYSIIATLALGGVIVIILLTLVFGQWVGEYLFRTMGHPEVFPRVWSLLQVAIPLIVLFGVFLLVYRLLPNRKLSWKDVVAGSLFTTIGWFIISSLFSLYVSQFGNYEKTYGSLGAMVVLLIWLYWSSIALLIGGEINATLTLRRQEQSEAGLNKGDKESHGLKKNPYPKGVEKQL</sequence>
<dbReference type="NCBIfam" id="TIGR00765">
    <property type="entry name" value="yihY_not_rbn"/>
    <property type="match status" value="1"/>
</dbReference>
<dbReference type="PIRSF" id="PIRSF035875">
    <property type="entry name" value="RNase_BN"/>
    <property type="match status" value="1"/>
</dbReference>
<comment type="caution">
    <text evidence="8">The sequence shown here is derived from an EMBL/GenBank/DDBJ whole genome shotgun (WGS) entry which is preliminary data.</text>
</comment>
<dbReference type="Proteomes" id="UP001595755">
    <property type="component" value="Unassembled WGS sequence"/>
</dbReference>
<evidence type="ECO:0000256" key="2">
    <source>
        <dbReference type="ARBA" id="ARBA00022475"/>
    </source>
</evidence>
<feature type="transmembrane region" description="Helical" evidence="7">
    <location>
        <begin position="209"/>
        <end position="230"/>
    </location>
</feature>
<proteinExistence type="predicted"/>
<accession>A0ABV8SEW4</accession>
<keyword evidence="2" id="KW-1003">Cell membrane</keyword>
<dbReference type="EMBL" id="JBHSED010000058">
    <property type="protein sequence ID" value="MFC4306118.1"/>
    <property type="molecule type" value="Genomic_DNA"/>
</dbReference>
<feature type="transmembrane region" description="Helical" evidence="7">
    <location>
        <begin position="90"/>
        <end position="110"/>
    </location>
</feature>
<feature type="region of interest" description="Disordered" evidence="6">
    <location>
        <begin position="279"/>
        <end position="304"/>
    </location>
</feature>
<keyword evidence="3 7" id="KW-0812">Transmembrane</keyword>
<reference evidence="9" key="1">
    <citation type="journal article" date="2019" name="Int. J. Syst. Evol. Microbiol.">
        <title>The Global Catalogue of Microorganisms (GCM) 10K type strain sequencing project: providing services to taxonomists for standard genome sequencing and annotation.</title>
        <authorList>
            <consortium name="The Broad Institute Genomics Platform"/>
            <consortium name="The Broad Institute Genome Sequencing Center for Infectious Disease"/>
            <person name="Wu L."/>
            <person name="Ma J."/>
        </authorList>
    </citation>
    <scope>NUCLEOTIDE SEQUENCE [LARGE SCALE GENOMIC DNA]</scope>
    <source>
        <strain evidence="9">CGMCC 4.1641</strain>
    </source>
</reference>
<dbReference type="Pfam" id="PF03631">
    <property type="entry name" value="Virul_fac_BrkB"/>
    <property type="match status" value="1"/>
</dbReference>
<dbReference type="PANTHER" id="PTHR30213:SF0">
    <property type="entry name" value="UPF0761 MEMBRANE PROTEIN YIHY"/>
    <property type="match status" value="1"/>
</dbReference>
<evidence type="ECO:0000313" key="9">
    <source>
        <dbReference type="Proteomes" id="UP001595755"/>
    </source>
</evidence>
<evidence type="ECO:0000256" key="7">
    <source>
        <dbReference type="SAM" id="Phobius"/>
    </source>
</evidence>
<comment type="subcellular location">
    <subcellularLocation>
        <location evidence="1">Cell membrane</location>
        <topology evidence="1">Multi-pass membrane protein</topology>
    </subcellularLocation>
</comment>
<feature type="transmembrane region" description="Helical" evidence="7">
    <location>
        <begin position="242"/>
        <end position="263"/>
    </location>
</feature>
<evidence type="ECO:0000256" key="6">
    <source>
        <dbReference type="SAM" id="MobiDB-lite"/>
    </source>
</evidence>
<keyword evidence="4 7" id="KW-1133">Transmembrane helix</keyword>
<protein>
    <submittedName>
        <fullName evidence="8">YihY/virulence factor BrkB family protein</fullName>
    </submittedName>
</protein>
<evidence type="ECO:0000256" key="1">
    <source>
        <dbReference type="ARBA" id="ARBA00004651"/>
    </source>
</evidence>
<evidence type="ECO:0000256" key="3">
    <source>
        <dbReference type="ARBA" id="ARBA00022692"/>
    </source>
</evidence>
<organism evidence="8 9">
    <name type="scientific">Cohnella boryungensis</name>
    <dbReference type="NCBI Taxonomy" id="768479"/>
    <lineage>
        <taxon>Bacteria</taxon>
        <taxon>Bacillati</taxon>
        <taxon>Bacillota</taxon>
        <taxon>Bacilli</taxon>
        <taxon>Bacillales</taxon>
        <taxon>Paenibacillaceae</taxon>
        <taxon>Cohnella</taxon>
    </lineage>
</organism>
<feature type="transmembrane region" description="Helical" evidence="7">
    <location>
        <begin position="32"/>
        <end position="54"/>
    </location>
</feature>